<evidence type="ECO:0000313" key="2">
    <source>
        <dbReference type="Proteomes" id="UP000019487"/>
    </source>
</evidence>
<dbReference type="HOGENOM" id="CLU_790258_0_0_1"/>
<sequence length="351" mass="39415">MGKSRDWTKSLLEMLYVEFNDDLIPRDLGGDASILKSGSRFHKALIELMPAEDFLKMWTEEEVTHMIPRIQILAFWLVYHQFAHTSAKTYVAQLRSKEPLAVVLLDTKVVVPESVVSEILLSIFIDSESEFKNKEIYTSHENVVIPFASPFGASVLHCGAPDCGVSFLPEEVSLKRIADGEVEWSARLSDQVRRKRRDHLVDVFGILGEINKGKEKERNETGLPGVTKIPERPSEIHTCMRIGMAKTWAKLTREERKYLAGVLAISWSGDGDEGNEGVIGEFVMKARKQICGIGRGNVFSATMERDIRAMLPSLLEVLRLDIIMEGKEGVDGDVSAFEYDFGGNRVEGKIR</sequence>
<dbReference type="AlphaFoldDB" id="W9CIK7"/>
<dbReference type="EMBL" id="AYSA01000240">
    <property type="protein sequence ID" value="ESZ94524.1"/>
    <property type="molecule type" value="Genomic_DNA"/>
</dbReference>
<dbReference type="STRING" id="1432307.W9CIK7"/>
<accession>W9CIK7</accession>
<dbReference type="OrthoDB" id="3554680at2759"/>
<protein>
    <submittedName>
        <fullName evidence="1">Uncharacterized protein</fullName>
    </submittedName>
</protein>
<organism evidence="1 2">
    <name type="scientific">Sclerotinia borealis (strain F-4128)</name>
    <dbReference type="NCBI Taxonomy" id="1432307"/>
    <lineage>
        <taxon>Eukaryota</taxon>
        <taxon>Fungi</taxon>
        <taxon>Dikarya</taxon>
        <taxon>Ascomycota</taxon>
        <taxon>Pezizomycotina</taxon>
        <taxon>Leotiomycetes</taxon>
        <taxon>Helotiales</taxon>
        <taxon>Sclerotiniaceae</taxon>
        <taxon>Sclerotinia</taxon>
    </lineage>
</organism>
<keyword evidence="2" id="KW-1185">Reference proteome</keyword>
<dbReference type="Proteomes" id="UP000019487">
    <property type="component" value="Unassembled WGS sequence"/>
</dbReference>
<reference evidence="1 2" key="1">
    <citation type="journal article" date="2014" name="Genome Announc.">
        <title>Draft genome sequence of Sclerotinia borealis, a psychrophilic plant pathogenic fungus.</title>
        <authorList>
            <person name="Mardanov A.V."/>
            <person name="Beletsky A.V."/>
            <person name="Kadnikov V.V."/>
            <person name="Ignatov A.N."/>
            <person name="Ravin N.V."/>
        </authorList>
    </citation>
    <scope>NUCLEOTIDE SEQUENCE [LARGE SCALE GENOMIC DNA]</scope>
    <source>
        <strain evidence="2">F-4157</strain>
    </source>
</reference>
<proteinExistence type="predicted"/>
<evidence type="ECO:0000313" key="1">
    <source>
        <dbReference type="EMBL" id="ESZ94524.1"/>
    </source>
</evidence>
<comment type="caution">
    <text evidence="1">The sequence shown here is derived from an EMBL/GenBank/DDBJ whole genome shotgun (WGS) entry which is preliminary data.</text>
</comment>
<name>W9CIK7_SCLBF</name>
<gene>
    <name evidence="1" type="ORF">SBOR_5104</name>
</gene>